<evidence type="ECO:0000256" key="1">
    <source>
        <dbReference type="SAM" id="MobiDB-lite"/>
    </source>
</evidence>
<feature type="compositionally biased region" description="Basic residues" evidence="1">
    <location>
        <begin position="438"/>
        <end position="447"/>
    </location>
</feature>
<sequence>MHSIRLAVDDISAILRAFHGAGVQQKDAAARARGSCELKDRFFRRGLYGRGGGDEVGGSGENVGHKNVLVRNGPGEQGARRARSPATAPSGWLLGNVPSSMRFISMQPYRYRFDLSHGMLSNTILFLENFRDMHRHMASEKSPPESFIDHSAINRTSRRLFPGETAIRYVSTPGEAGPKHQMDLNELEEWCASELNGMSKARIISILNGKPMLESSDTSESDDSGPSLEIISDTEEWTDDDVSKKENGKGKVKRDKTKTKRKAQINKKNNSDKSNIKAKCNIKTEVNDKNKDIKIKKEDDKDKGKEGDSLLDLLELEMRARAIRALIRKEEDIIPSSNPSQSNGQTVENNIATSQDDAKAKENCRKQLEKIISAQQSTKGDDEDVVLVVQPTPVVELLSSDSDKEDLDGARINKQLENLRIRNNTLSISISADNVAERRKKSKKRSQKQNAKVQVTTSAAEDSPRLKEIDIAEASEQSSDVKNKDIKEQSKPSPSDENKVAAEEENTCEKVAKESRIEEDRLADMDEIIDLDDYCDVMDIVSGDDERSQDKFIVLPQEENKQPALQTTVDSTESKADSAETWASRYYQTDDVQNVIKESKIQSEIRKRLRERQRLSKLSKSPNLNLPSQSALVDGTSAASEKIPTGSVEEYLALKRVGTANINNNTNDNNNTTPNNSDNNDTIQDNSATVNFSNDINAKESSVQDENISSIQEYTDNISDVQKTAVSESTVTQLPEEVITETKNDAQLV</sequence>
<feature type="region of interest" description="Disordered" evidence="1">
    <location>
        <begin position="661"/>
        <end position="683"/>
    </location>
</feature>
<feature type="region of interest" description="Disordered" evidence="1">
    <location>
        <begin position="613"/>
        <end position="632"/>
    </location>
</feature>
<evidence type="ECO:0000313" key="3">
    <source>
        <dbReference type="Proteomes" id="UP000053097"/>
    </source>
</evidence>
<feature type="compositionally biased region" description="Basic and acidic residues" evidence="1">
    <location>
        <begin position="479"/>
        <end position="513"/>
    </location>
</feature>
<evidence type="ECO:0000313" key="2">
    <source>
        <dbReference type="EMBL" id="EZA51816.1"/>
    </source>
</evidence>
<feature type="region of interest" description="Disordered" evidence="1">
    <location>
        <begin position="434"/>
        <end position="513"/>
    </location>
</feature>
<accession>A0A026W840</accession>
<feature type="compositionally biased region" description="Basic residues" evidence="1">
    <location>
        <begin position="250"/>
        <end position="265"/>
    </location>
</feature>
<dbReference type="STRING" id="2015173.A0A026W840"/>
<feature type="region of interest" description="Disordered" evidence="1">
    <location>
        <begin position="54"/>
        <end position="89"/>
    </location>
</feature>
<feature type="compositionally biased region" description="Polar residues" evidence="1">
    <location>
        <begin position="450"/>
        <end position="460"/>
    </location>
</feature>
<dbReference type="AlphaFoldDB" id="A0A026W840"/>
<dbReference type="Proteomes" id="UP000053097">
    <property type="component" value="Unassembled WGS sequence"/>
</dbReference>
<gene>
    <name evidence="2" type="ORF">X777_09573</name>
</gene>
<dbReference type="OrthoDB" id="10064012at2759"/>
<reference evidence="2 3" key="1">
    <citation type="journal article" date="2014" name="Curr. Biol.">
        <title>The genome of the clonal raider ant Cerapachys biroi.</title>
        <authorList>
            <person name="Oxley P.R."/>
            <person name="Ji L."/>
            <person name="Fetter-Pruneda I."/>
            <person name="McKenzie S.K."/>
            <person name="Li C."/>
            <person name="Hu H."/>
            <person name="Zhang G."/>
            <person name="Kronauer D.J."/>
        </authorList>
    </citation>
    <scope>NUCLEOTIDE SEQUENCE [LARGE SCALE GENOMIC DNA]</scope>
</reference>
<dbReference type="OMA" id="PISHYID"/>
<dbReference type="EMBL" id="KK107372">
    <property type="protein sequence ID" value="EZA51816.1"/>
    <property type="molecule type" value="Genomic_DNA"/>
</dbReference>
<proteinExistence type="predicted"/>
<name>A0A026W840_OOCBI</name>
<feature type="region of interest" description="Disordered" evidence="1">
    <location>
        <begin position="213"/>
        <end position="283"/>
    </location>
</feature>
<keyword evidence="3" id="KW-1185">Reference proteome</keyword>
<feature type="compositionally biased region" description="Low complexity" evidence="1">
    <location>
        <begin position="618"/>
        <end position="628"/>
    </location>
</feature>
<feature type="compositionally biased region" description="Low complexity" evidence="1">
    <location>
        <begin position="661"/>
        <end position="682"/>
    </location>
</feature>
<protein>
    <submittedName>
        <fullName evidence="2">Uncharacterized protein</fullName>
    </submittedName>
</protein>
<organism evidence="2 3">
    <name type="scientific">Ooceraea biroi</name>
    <name type="common">Clonal raider ant</name>
    <name type="synonym">Cerapachys biroi</name>
    <dbReference type="NCBI Taxonomy" id="2015173"/>
    <lineage>
        <taxon>Eukaryota</taxon>
        <taxon>Metazoa</taxon>
        <taxon>Ecdysozoa</taxon>
        <taxon>Arthropoda</taxon>
        <taxon>Hexapoda</taxon>
        <taxon>Insecta</taxon>
        <taxon>Pterygota</taxon>
        <taxon>Neoptera</taxon>
        <taxon>Endopterygota</taxon>
        <taxon>Hymenoptera</taxon>
        <taxon>Apocrita</taxon>
        <taxon>Aculeata</taxon>
        <taxon>Formicoidea</taxon>
        <taxon>Formicidae</taxon>
        <taxon>Dorylinae</taxon>
        <taxon>Ooceraea</taxon>
    </lineage>
</organism>